<dbReference type="EMBL" id="SNRW01001109">
    <property type="protein sequence ID" value="KAA6397758.1"/>
    <property type="molecule type" value="Genomic_DNA"/>
</dbReference>
<dbReference type="Proteomes" id="UP000324800">
    <property type="component" value="Unassembled WGS sequence"/>
</dbReference>
<evidence type="ECO:0000313" key="2">
    <source>
        <dbReference type="Proteomes" id="UP000324800"/>
    </source>
</evidence>
<comment type="caution">
    <text evidence="1">The sequence shown here is derived from an EMBL/GenBank/DDBJ whole genome shotgun (WGS) entry which is preliminary data.</text>
</comment>
<organism evidence="1 2">
    <name type="scientific">Streblomastix strix</name>
    <dbReference type="NCBI Taxonomy" id="222440"/>
    <lineage>
        <taxon>Eukaryota</taxon>
        <taxon>Metamonada</taxon>
        <taxon>Preaxostyla</taxon>
        <taxon>Oxymonadida</taxon>
        <taxon>Streblomastigidae</taxon>
        <taxon>Streblomastix</taxon>
    </lineage>
</organism>
<gene>
    <name evidence="1" type="ORF">EZS28_006717</name>
</gene>
<sequence>MLWPCGRAMKLFPSQRTSGRFGNIADANLTVIPIGITQYRWNVSIALSTITDEGLKQYITDGFYDFQAVAIYAYTGKNIIPSYQYLKECYPQTDSNNQDLFNLNGTVKDWSTITFLKGVAFEDCYGTTPGICKSPTSACPEGSTLAENTFGTNLQLGLQSTLVPNPTALRKRIAHLGPVLFRTTNEFSTVRQGVDCATEITQSTSQEDCPCPEQTDAAAYAADPRTQQEGDICYIAPSVPDPTIPTASGSTHAFWSVIAAAMLIPLLSMW</sequence>
<name>A0A5J4WS61_9EUKA</name>
<proteinExistence type="predicted"/>
<evidence type="ECO:0000313" key="1">
    <source>
        <dbReference type="EMBL" id="KAA6397758.1"/>
    </source>
</evidence>
<reference evidence="1 2" key="1">
    <citation type="submission" date="2019-03" db="EMBL/GenBank/DDBJ databases">
        <title>Single cell metagenomics reveals metabolic interactions within the superorganism composed of flagellate Streblomastix strix and complex community of Bacteroidetes bacteria on its surface.</title>
        <authorList>
            <person name="Treitli S.C."/>
            <person name="Kolisko M."/>
            <person name="Husnik F."/>
            <person name="Keeling P."/>
            <person name="Hampl V."/>
        </authorList>
    </citation>
    <scope>NUCLEOTIDE SEQUENCE [LARGE SCALE GENOMIC DNA]</scope>
    <source>
        <strain evidence="1">ST1C</strain>
    </source>
</reference>
<dbReference type="AlphaFoldDB" id="A0A5J4WS61"/>
<protein>
    <submittedName>
        <fullName evidence="1">Uncharacterized protein</fullName>
    </submittedName>
</protein>
<accession>A0A5J4WS61</accession>